<gene>
    <name evidence="4" type="ORF">HZF05_18580</name>
</gene>
<evidence type="ECO:0000313" key="4">
    <source>
        <dbReference type="EMBL" id="MBA2936093.1"/>
    </source>
</evidence>
<name>A0A838L9H7_9SPHN</name>
<dbReference type="PANTHER" id="PTHR32089">
    <property type="entry name" value="METHYL-ACCEPTING CHEMOTAXIS PROTEIN MCPB"/>
    <property type="match status" value="1"/>
</dbReference>
<dbReference type="SUPFAM" id="SSF58104">
    <property type="entry name" value="Methyl-accepting chemotaxis protein (MCP) signaling domain"/>
    <property type="match status" value="1"/>
</dbReference>
<keyword evidence="5" id="KW-1185">Reference proteome</keyword>
<dbReference type="Proteomes" id="UP000570166">
    <property type="component" value="Unassembled WGS sequence"/>
</dbReference>
<comment type="caution">
    <text evidence="4">The sequence shown here is derived from an EMBL/GenBank/DDBJ whole genome shotgun (WGS) entry which is preliminary data.</text>
</comment>
<feature type="domain" description="Methyl-accepting transducer" evidence="3">
    <location>
        <begin position="171"/>
        <end position="393"/>
    </location>
</feature>
<dbReference type="InterPro" id="IPR046342">
    <property type="entry name" value="CBS_dom_sf"/>
</dbReference>
<accession>A0A838L9H7</accession>
<reference evidence="4 5" key="1">
    <citation type="submission" date="2020-07" db="EMBL/GenBank/DDBJ databases">
        <authorList>
            <person name="Sun Q."/>
        </authorList>
    </citation>
    <scope>NUCLEOTIDE SEQUENCE [LARGE SCALE GENOMIC DNA]</scope>
    <source>
        <strain evidence="4 5">CGMCC 1.13654</strain>
    </source>
</reference>
<dbReference type="GO" id="GO:0016020">
    <property type="term" value="C:membrane"/>
    <property type="evidence" value="ECO:0007669"/>
    <property type="project" value="InterPro"/>
</dbReference>
<evidence type="ECO:0000313" key="5">
    <source>
        <dbReference type="Proteomes" id="UP000570166"/>
    </source>
</evidence>
<dbReference type="EMBL" id="JACEIB010000027">
    <property type="protein sequence ID" value="MBA2936093.1"/>
    <property type="molecule type" value="Genomic_DNA"/>
</dbReference>
<evidence type="ECO:0000256" key="2">
    <source>
        <dbReference type="PROSITE-ProRule" id="PRU00284"/>
    </source>
</evidence>
<dbReference type="Pfam" id="PF00015">
    <property type="entry name" value="MCPsignal"/>
    <property type="match status" value="1"/>
</dbReference>
<dbReference type="SMART" id="SM00283">
    <property type="entry name" value="MA"/>
    <property type="match status" value="1"/>
</dbReference>
<dbReference type="GO" id="GO:0007165">
    <property type="term" value="P:signal transduction"/>
    <property type="evidence" value="ECO:0007669"/>
    <property type="project" value="UniProtKB-KW"/>
</dbReference>
<dbReference type="RefSeq" id="WP_160363983.1">
    <property type="nucleotide sequence ID" value="NZ_JACEIB010000027.1"/>
</dbReference>
<dbReference type="Gene3D" id="1.10.287.950">
    <property type="entry name" value="Methyl-accepting chemotaxis protein"/>
    <property type="match status" value="1"/>
</dbReference>
<dbReference type="SUPFAM" id="SSF54631">
    <property type="entry name" value="CBS-domain pair"/>
    <property type="match status" value="1"/>
</dbReference>
<dbReference type="InterPro" id="IPR004089">
    <property type="entry name" value="MCPsignal_dom"/>
</dbReference>
<dbReference type="PANTHER" id="PTHR32089:SF112">
    <property type="entry name" value="LYSOZYME-LIKE PROTEIN-RELATED"/>
    <property type="match status" value="1"/>
</dbReference>
<dbReference type="AlphaFoldDB" id="A0A838L9H7"/>
<protein>
    <submittedName>
        <fullName evidence="4">Chemotaxis protein</fullName>
    </submittedName>
</protein>
<sequence length="428" mass="44931">MRTTEQLRKPGSESIFVDVMASAADAIALFQAHPGLRILPVLSAAREPIGAIFEEDVRQILFNPYGHALLRNPSFGRTLRDRVRPCPTAEVDSDLGELLSIYAHAGGREGMILTSDGRYRGVIENRELVSAAGAHEMERMHRREQQFRLLHEAGQSFEREINRLVGMLGSLASDLESSAGATARRGEETGRRASMVAAAAGQTGETMASLAAHGNAQVNALDGLQAETARAKSTAGEAVALVAAGARRAVVLQESTLSIERITALIDSLAGKVNMLAINATIEAARAGDAGRGFAVVANEVRALAAQTREAAEEIAGHSTEMRGAAEDVVAGQGGIEQIIASVESIARTVDATVQAQRMMTLGIAEGAGQAATASRNIRANVETINETAQAAAHGAGEMKRVAGALAASSVQLGQRVEGFLQTLRETA</sequence>
<proteinExistence type="predicted"/>
<organism evidence="4 5">
    <name type="scientific">Sphingomonas chungangi</name>
    <dbReference type="NCBI Taxonomy" id="2683589"/>
    <lineage>
        <taxon>Bacteria</taxon>
        <taxon>Pseudomonadati</taxon>
        <taxon>Pseudomonadota</taxon>
        <taxon>Alphaproteobacteria</taxon>
        <taxon>Sphingomonadales</taxon>
        <taxon>Sphingomonadaceae</taxon>
        <taxon>Sphingomonas</taxon>
    </lineage>
</organism>
<evidence type="ECO:0000256" key="1">
    <source>
        <dbReference type="ARBA" id="ARBA00023224"/>
    </source>
</evidence>
<keyword evidence="1 2" id="KW-0807">Transducer</keyword>
<evidence type="ECO:0000259" key="3">
    <source>
        <dbReference type="PROSITE" id="PS50111"/>
    </source>
</evidence>
<dbReference type="PROSITE" id="PS50111">
    <property type="entry name" value="CHEMOTAXIS_TRANSDUC_2"/>
    <property type="match status" value="1"/>
</dbReference>